<proteinExistence type="predicted"/>
<comment type="caution">
    <text evidence="1">The sequence shown here is derived from an EMBL/GenBank/DDBJ whole genome shotgun (WGS) entry which is preliminary data.</text>
</comment>
<dbReference type="AlphaFoldDB" id="A0ABD5RCM5"/>
<sequence length="126" mass="13762">MPAQIDELVAELQSRVDPHLRGVYYGDFEDRDYRIAYSDGEPAPDYTAEEIDVIVEDVSFKQLDYDRKGAVHEPLGDYLVDLEVYETGINVIALGYDAPTILIGLDGDPASISPAVAAVDAVLGDD</sequence>
<organism evidence="1 2">
    <name type="scientific">Salinirubrum litoreum</name>
    <dbReference type="NCBI Taxonomy" id="1126234"/>
    <lineage>
        <taxon>Archaea</taxon>
        <taxon>Methanobacteriati</taxon>
        <taxon>Methanobacteriota</taxon>
        <taxon>Stenosarchaea group</taxon>
        <taxon>Halobacteria</taxon>
        <taxon>Halobacteriales</taxon>
        <taxon>Haloferacaceae</taxon>
        <taxon>Salinirubrum</taxon>
    </lineage>
</organism>
<dbReference type="InterPro" id="IPR055944">
    <property type="entry name" value="DUF7522"/>
</dbReference>
<accession>A0ABD5RCM5</accession>
<name>A0ABD5RCM5_9EURY</name>
<reference evidence="1 2" key="1">
    <citation type="journal article" date="2019" name="Int. J. Syst. Evol. Microbiol.">
        <title>The Global Catalogue of Microorganisms (GCM) 10K type strain sequencing project: providing services to taxonomists for standard genome sequencing and annotation.</title>
        <authorList>
            <consortium name="The Broad Institute Genomics Platform"/>
            <consortium name="The Broad Institute Genome Sequencing Center for Infectious Disease"/>
            <person name="Wu L."/>
            <person name="Ma J."/>
        </authorList>
    </citation>
    <scope>NUCLEOTIDE SEQUENCE [LARGE SCALE GENOMIC DNA]</scope>
    <source>
        <strain evidence="1 2">CGMCC 1.12237</strain>
    </source>
</reference>
<evidence type="ECO:0000313" key="2">
    <source>
        <dbReference type="Proteomes" id="UP001596201"/>
    </source>
</evidence>
<protein>
    <submittedName>
        <fullName evidence="1">Uncharacterized protein</fullName>
    </submittedName>
</protein>
<dbReference type="RefSeq" id="WP_227229770.1">
    <property type="nucleotide sequence ID" value="NZ_JAJCVJ010000002.1"/>
</dbReference>
<dbReference type="Pfam" id="PF24366">
    <property type="entry name" value="DUF7522"/>
    <property type="match status" value="1"/>
</dbReference>
<dbReference type="Proteomes" id="UP001596201">
    <property type="component" value="Unassembled WGS sequence"/>
</dbReference>
<gene>
    <name evidence="1" type="ORF">ACFPJ5_11270</name>
</gene>
<evidence type="ECO:0000313" key="1">
    <source>
        <dbReference type="EMBL" id="MFC5367518.1"/>
    </source>
</evidence>
<keyword evidence="2" id="KW-1185">Reference proteome</keyword>
<dbReference type="EMBL" id="JBHSKX010000002">
    <property type="protein sequence ID" value="MFC5367518.1"/>
    <property type="molecule type" value="Genomic_DNA"/>
</dbReference>